<evidence type="ECO:0000313" key="14">
    <source>
        <dbReference type="EMBL" id="RZD14764.1"/>
    </source>
</evidence>
<keyword evidence="4" id="KW-0050">Antiport</keyword>
<feature type="transmembrane region" description="Helical" evidence="12">
    <location>
        <begin position="59"/>
        <end position="76"/>
    </location>
</feature>
<feature type="transmembrane region" description="Helical" evidence="12">
    <location>
        <begin position="395"/>
        <end position="418"/>
    </location>
</feature>
<keyword evidence="9" id="KW-0406">Ion transport</keyword>
<feature type="transmembrane region" description="Helical" evidence="12">
    <location>
        <begin position="318"/>
        <end position="346"/>
    </location>
</feature>
<evidence type="ECO:0000256" key="9">
    <source>
        <dbReference type="ARBA" id="ARBA00023065"/>
    </source>
</evidence>
<evidence type="ECO:0000313" key="15">
    <source>
        <dbReference type="Proteomes" id="UP000320813"/>
    </source>
</evidence>
<dbReference type="GO" id="GO:0015386">
    <property type="term" value="F:potassium:proton antiporter activity"/>
    <property type="evidence" value="ECO:0007669"/>
    <property type="project" value="TreeGrafter"/>
</dbReference>
<keyword evidence="8" id="KW-0915">Sodium</keyword>
<dbReference type="AlphaFoldDB" id="A0A519BC08"/>
<dbReference type="Gene3D" id="6.10.140.1330">
    <property type="match status" value="1"/>
</dbReference>
<keyword evidence="10 12" id="KW-0472">Membrane</keyword>
<feature type="transmembrane region" description="Helical" evidence="12">
    <location>
        <begin position="88"/>
        <end position="111"/>
    </location>
</feature>
<sequence length="427" mass="47324">MENASSEIVIIAIILLSIATVGGILTGYLKIPYASMLVLIGLAVGLFHIFPHLKITPAIIYYVFLPILIMEGAVKFKVKTLKENLLPISVYAIFGTIISTILSGLALHYVFRIPLKQSLLFGAIISPTDPLSIMALLKNNGGRESRENGGESGDKPRARASEGIETVLEGESLFNDGISLVLYELFLTINFNKNPVFIIGMSSLKFLYTFLGGAILGIALGFLISFILSFTYDYLTEIMISILLAYISIIAAYYIGVSFIITIIFSGIILANYGFKKMVSSQTIQVFPIVIEFLAFVLNSLIFLLIGMEMNLFKILNFWLVSGILIVFAVFSRGFSIYILAPLINFIKQKFEIFSKGVAMNNIYKNFMIFGGLRGALSIAMALSLPLHLKMRSEIITYVFIIVLFSLTVQGIIFDIYAKKRISQFIS</sequence>
<comment type="caution">
    <text evidence="14">The sequence shown here is derived from an EMBL/GenBank/DDBJ whole genome shotgun (WGS) entry which is preliminary data.</text>
</comment>
<evidence type="ECO:0000259" key="13">
    <source>
        <dbReference type="Pfam" id="PF00999"/>
    </source>
</evidence>
<evidence type="ECO:0000256" key="10">
    <source>
        <dbReference type="ARBA" id="ARBA00023136"/>
    </source>
</evidence>
<evidence type="ECO:0000256" key="2">
    <source>
        <dbReference type="ARBA" id="ARBA00007367"/>
    </source>
</evidence>
<evidence type="ECO:0000256" key="4">
    <source>
        <dbReference type="ARBA" id="ARBA00022449"/>
    </source>
</evidence>
<keyword evidence="5" id="KW-1003">Cell membrane</keyword>
<keyword evidence="3" id="KW-0813">Transport</keyword>
<accession>A0A519BC08</accession>
<dbReference type="PANTHER" id="PTHR10110">
    <property type="entry name" value="SODIUM/HYDROGEN EXCHANGER"/>
    <property type="match status" value="1"/>
</dbReference>
<dbReference type="InterPro" id="IPR006153">
    <property type="entry name" value="Cation/H_exchanger_TM"/>
</dbReference>
<feature type="transmembrane region" description="Helical" evidence="12">
    <location>
        <begin position="367"/>
        <end position="389"/>
    </location>
</feature>
<name>A0A519BC08_9DELT</name>
<protein>
    <recommendedName>
        <fullName evidence="13">Cation/H+ exchanger transmembrane domain-containing protein</fullName>
    </recommendedName>
</protein>
<evidence type="ECO:0000256" key="7">
    <source>
        <dbReference type="ARBA" id="ARBA00022989"/>
    </source>
</evidence>
<feature type="transmembrane region" description="Helical" evidence="12">
    <location>
        <begin position="206"/>
        <end position="232"/>
    </location>
</feature>
<dbReference type="GO" id="GO:0051453">
    <property type="term" value="P:regulation of intracellular pH"/>
    <property type="evidence" value="ECO:0007669"/>
    <property type="project" value="TreeGrafter"/>
</dbReference>
<evidence type="ECO:0000256" key="6">
    <source>
        <dbReference type="ARBA" id="ARBA00022692"/>
    </source>
</evidence>
<comment type="similarity">
    <text evidence="2">Belongs to the monovalent cation:proton antiporter 1 (CPA1) transporter (TC 2.A.36) family.</text>
</comment>
<dbReference type="Proteomes" id="UP000320813">
    <property type="component" value="Unassembled WGS sequence"/>
</dbReference>
<dbReference type="PANTHER" id="PTHR10110:SF195">
    <property type="entry name" value="NA(+)_H(+) ANTIPORTER NHAS2"/>
    <property type="match status" value="1"/>
</dbReference>
<evidence type="ECO:0000256" key="8">
    <source>
        <dbReference type="ARBA" id="ARBA00023053"/>
    </source>
</evidence>
<evidence type="ECO:0000256" key="3">
    <source>
        <dbReference type="ARBA" id="ARBA00022448"/>
    </source>
</evidence>
<reference evidence="14 15" key="1">
    <citation type="submission" date="2019-01" db="EMBL/GenBank/DDBJ databases">
        <title>Insights into ecological role of a new deltaproteobacterial order Candidatus Sinidesulfobacterales (Sva0485) by metagenomics and metatranscriptomics.</title>
        <authorList>
            <person name="Tan S."/>
            <person name="Liu J."/>
            <person name="Fang Y."/>
            <person name="Hedlund B.P."/>
            <person name="Lian Z.H."/>
            <person name="Huang L.Y."/>
            <person name="Li J.T."/>
            <person name="Huang L.N."/>
            <person name="Li W.J."/>
            <person name="Jiang H.C."/>
            <person name="Dong H.L."/>
            <person name="Shu W.S."/>
        </authorList>
    </citation>
    <scope>NUCLEOTIDE SEQUENCE [LARGE SCALE GENOMIC DNA]</scope>
    <source>
        <strain evidence="14">AP3</strain>
    </source>
</reference>
<evidence type="ECO:0000256" key="5">
    <source>
        <dbReference type="ARBA" id="ARBA00022475"/>
    </source>
</evidence>
<dbReference type="GO" id="GO:0098719">
    <property type="term" value="P:sodium ion import across plasma membrane"/>
    <property type="evidence" value="ECO:0007669"/>
    <property type="project" value="TreeGrafter"/>
</dbReference>
<feature type="transmembrane region" description="Helical" evidence="12">
    <location>
        <begin position="283"/>
        <end position="306"/>
    </location>
</feature>
<evidence type="ECO:0000256" key="12">
    <source>
        <dbReference type="SAM" id="Phobius"/>
    </source>
</evidence>
<dbReference type="GO" id="GO:0015385">
    <property type="term" value="F:sodium:proton antiporter activity"/>
    <property type="evidence" value="ECO:0007669"/>
    <property type="project" value="InterPro"/>
</dbReference>
<organism evidence="14 15">
    <name type="scientific">Candidatus Acidulodesulfobacterium ferriphilum</name>
    <dbReference type="NCBI Taxonomy" id="2597223"/>
    <lineage>
        <taxon>Bacteria</taxon>
        <taxon>Deltaproteobacteria</taxon>
        <taxon>Candidatus Acidulodesulfobacterales</taxon>
        <taxon>Candidatus Acidulodesulfobacterium</taxon>
    </lineage>
</organism>
<feature type="transmembrane region" description="Helical" evidence="12">
    <location>
        <begin position="36"/>
        <end position="53"/>
    </location>
</feature>
<dbReference type="GO" id="GO:0005886">
    <property type="term" value="C:plasma membrane"/>
    <property type="evidence" value="ECO:0007669"/>
    <property type="project" value="UniProtKB-SubCell"/>
</dbReference>
<dbReference type="InterPro" id="IPR018422">
    <property type="entry name" value="Cation/H_exchanger_CPA1"/>
</dbReference>
<keyword evidence="7 12" id="KW-1133">Transmembrane helix</keyword>
<gene>
    <name evidence="14" type="ORF">EVJ47_00305</name>
</gene>
<proteinExistence type="inferred from homology"/>
<feature type="transmembrane region" description="Helical" evidence="12">
    <location>
        <begin position="238"/>
        <end position="271"/>
    </location>
</feature>
<dbReference type="EMBL" id="SGBD01000001">
    <property type="protein sequence ID" value="RZD14764.1"/>
    <property type="molecule type" value="Genomic_DNA"/>
</dbReference>
<evidence type="ECO:0000256" key="1">
    <source>
        <dbReference type="ARBA" id="ARBA00004651"/>
    </source>
</evidence>
<feature type="domain" description="Cation/H+ exchanger transmembrane" evidence="13">
    <location>
        <begin position="17"/>
        <end position="419"/>
    </location>
</feature>
<keyword evidence="6 12" id="KW-0812">Transmembrane</keyword>
<feature type="transmembrane region" description="Helical" evidence="12">
    <location>
        <begin position="6"/>
        <end position="29"/>
    </location>
</feature>
<keyword evidence="11" id="KW-0739">Sodium transport</keyword>
<comment type="subcellular location">
    <subcellularLocation>
        <location evidence="1">Cell membrane</location>
        <topology evidence="1">Multi-pass membrane protein</topology>
    </subcellularLocation>
</comment>
<dbReference type="Pfam" id="PF00999">
    <property type="entry name" value="Na_H_Exchanger"/>
    <property type="match status" value="1"/>
</dbReference>
<evidence type="ECO:0000256" key="11">
    <source>
        <dbReference type="ARBA" id="ARBA00023201"/>
    </source>
</evidence>